<dbReference type="InterPro" id="IPR044926">
    <property type="entry name" value="RGS_subdomain_2"/>
</dbReference>
<dbReference type="InterPro" id="IPR016137">
    <property type="entry name" value="RGS"/>
</dbReference>
<keyword evidence="1" id="KW-0472">Membrane</keyword>
<feature type="transmembrane region" description="Helical" evidence="1">
    <location>
        <begin position="28"/>
        <end position="49"/>
    </location>
</feature>
<sequence>MVFHVFALTIFAYMIPKYKDYFGVREEAIAALKFGLTGNAIYFLVYVVIGHQMDAFTKALVFVMSSLGVVFSVIMIPTWWVLRKQYPSIESHLRKVNAHILGLFVRQAHNPTLSFHLTDTPLPDLFNLLKDAKGFDLFMEHLFSGSLLYVNIKFASENLLCYLELCQYRAIAKQKWKEKSDMDVMDPLGDNFVLSAELPQSSIVNHNQLSDEQKAIALIDKYIATGAQYEVNLPYDMRMDFMKLLHLNHPRYPRHLFQQQRNEKQNTQNNPFEQMAPSNFVFLFDPVLKELFQLMRQAYSRFRTTIAYHNYVERVHPAQP</sequence>
<dbReference type="Gene3D" id="1.10.167.10">
    <property type="entry name" value="Regulator of G-protein Signalling 4, domain 2"/>
    <property type="match status" value="1"/>
</dbReference>
<proteinExistence type="predicted"/>
<dbReference type="SMART" id="SM00315">
    <property type="entry name" value="RGS"/>
    <property type="match status" value="1"/>
</dbReference>
<keyword evidence="1" id="KW-1133">Transmembrane helix</keyword>
<evidence type="ECO:0000259" key="2">
    <source>
        <dbReference type="SMART" id="SM00315"/>
    </source>
</evidence>
<accession>X6LKN5</accession>
<dbReference type="Proteomes" id="UP000023152">
    <property type="component" value="Unassembled WGS sequence"/>
</dbReference>
<keyword evidence="1" id="KW-0812">Transmembrane</keyword>
<reference evidence="3 4" key="1">
    <citation type="journal article" date="2013" name="Curr. Biol.">
        <title>The Genome of the Foraminiferan Reticulomyxa filosa.</title>
        <authorList>
            <person name="Glockner G."/>
            <person name="Hulsmann N."/>
            <person name="Schleicher M."/>
            <person name="Noegel A.A."/>
            <person name="Eichinger L."/>
            <person name="Gallinger C."/>
            <person name="Pawlowski J."/>
            <person name="Sierra R."/>
            <person name="Euteneuer U."/>
            <person name="Pillet L."/>
            <person name="Moustafa A."/>
            <person name="Platzer M."/>
            <person name="Groth M."/>
            <person name="Szafranski K."/>
            <person name="Schliwa M."/>
        </authorList>
    </citation>
    <scope>NUCLEOTIDE SEQUENCE [LARGE SCALE GENOMIC DNA]</scope>
</reference>
<dbReference type="AlphaFoldDB" id="X6LKN5"/>
<keyword evidence="4" id="KW-1185">Reference proteome</keyword>
<evidence type="ECO:0000313" key="4">
    <source>
        <dbReference type="Proteomes" id="UP000023152"/>
    </source>
</evidence>
<dbReference type="SUPFAM" id="SSF48097">
    <property type="entry name" value="Regulator of G-protein signaling, RGS"/>
    <property type="match status" value="1"/>
</dbReference>
<evidence type="ECO:0000256" key="1">
    <source>
        <dbReference type="SAM" id="Phobius"/>
    </source>
</evidence>
<protein>
    <recommendedName>
        <fullName evidence="2">RGS domain-containing protein</fullName>
    </recommendedName>
</protein>
<gene>
    <name evidence="3" type="ORF">RFI_35736</name>
</gene>
<name>X6LKN5_RETFI</name>
<feature type="transmembrane region" description="Helical" evidence="1">
    <location>
        <begin position="61"/>
        <end position="82"/>
    </location>
</feature>
<dbReference type="InterPro" id="IPR036305">
    <property type="entry name" value="RGS_sf"/>
</dbReference>
<evidence type="ECO:0000313" key="3">
    <source>
        <dbReference type="EMBL" id="ETO01702.1"/>
    </source>
</evidence>
<dbReference type="EMBL" id="ASPP01037606">
    <property type="protein sequence ID" value="ETO01702.1"/>
    <property type="molecule type" value="Genomic_DNA"/>
</dbReference>
<feature type="domain" description="RGS" evidence="2">
    <location>
        <begin position="124"/>
        <end position="312"/>
    </location>
</feature>
<organism evidence="3 4">
    <name type="scientific">Reticulomyxa filosa</name>
    <dbReference type="NCBI Taxonomy" id="46433"/>
    <lineage>
        <taxon>Eukaryota</taxon>
        <taxon>Sar</taxon>
        <taxon>Rhizaria</taxon>
        <taxon>Retaria</taxon>
        <taxon>Foraminifera</taxon>
        <taxon>Monothalamids</taxon>
        <taxon>Reticulomyxidae</taxon>
        <taxon>Reticulomyxa</taxon>
    </lineage>
</organism>
<comment type="caution">
    <text evidence="3">The sequence shown here is derived from an EMBL/GenBank/DDBJ whole genome shotgun (WGS) entry which is preliminary data.</text>
</comment>